<dbReference type="Gene3D" id="1.10.357.10">
    <property type="entry name" value="Tetracycline Repressor, domain 2"/>
    <property type="match status" value="1"/>
</dbReference>
<dbReference type="Gene3D" id="1.10.10.60">
    <property type="entry name" value="Homeodomain-like"/>
    <property type="match status" value="1"/>
</dbReference>
<evidence type="ECO:0000256" key="2">
    <source>
        <dbReference type="PROSITE-ProRule" id="PRU00335"/>
    </source>
</evidence>
<dbReference type="SUPFAM" id="SSF48498">
    <property type="entry name" value="Tetracyclin repressor-like, C-terminal domain"/>
    <property type="match status" value="1"/>
</dbReference>
<dbReference type="SUPFAM" id="SSF46689">
    <property type="entry name" value="Homeodomain-like"/>
    <property type="match status" value="1"/>
</dbReference>
<dbReference type="InterPro" id="IPR036271">
    <property type="entry name" value="Tet_transcr_reg_TetR-rel_C_sf"/>
</dbReference>
<gene>
    <name evidence="4" type="primary">icaR</name>
    <name evidence="4" type="ORF">CNLFYP112_00637</name>
</gene>
<accession>A0A6N2W4M1</accession>
<dbReference type="InterPro" id="IPR001647">
    <property type="entry name" value="HTH_TetR"/>
</dbReference>
<evidence type="ECO:0000313" key="4">
    <source>
        <dbReference type="EMBL" id="VYT36973.1"/>
    </source>
</evidence>
<keyword evidence="1 2" id="KW-0238">DNA-binding</keyword>
<dbReference type="AlphaFoldDB" id="A0A6N2W4M1"/>
<dbReference type="GO" id="GO:0003677">
    <property type="term" value="F:DNA binding"/>
    <property type="evidence" value="ECO:0007669"/>
    <property type="project" value="UniProtKB-UniRule"/>
</dbReference>
<reference evidence="4" key="1">
    <citation type="submission" date="2019-11" db="EMBL/GenBank/DDBJ databases">
        <authorList>
            <person name="Feng L."/>
        </authorList>
    </citation>
    <scope>NUCLEOTIDE SEQUENCE</scope>
    <source>
        <strain evidence="4">CnexileLFYP112</strain>
    </source>
</reference>
<dbReference type="PANTHER" id="PTHR30328:SF54">
    <property type="entry name" value="HTH-TYPE TRANSCRIPTIONAL REPRESSOR SCO4008"/>
    <property type="match status" value="1"/>
</dbReference>
<evidence type="ECO:0000259" key="3">
    <source>
        <dbReference type="PROSITE" id="PS50977"/>
    </source>
</evidence>
<evidence type="ECO:0000256" key="1">
    <source>
        <dbReference type="ARBA" id="ARBA00023125"/>
    </source>
</evidence>
<feature type="domain" description="HTH tetR-type" evidence="3">
    <location>
        <begin position="8"/>
        <end position="68"/>
    </location>
</feature>
<dbReference type="Pfam" id="PF00440">
    <property type="entry name" value="TetR_N"/>
    <property type="match status" value="1"/>
</dbReference>
<feature type="DNA-binding region" description="H-T-H motif" evidence="2">
    <location>
        <begin position="31"/>
        <end position="50"/>
    </location>
</feature>
<name>A0A6N2W4M1_9FIRM</name>
<dbReference type="EMBL" id="CACRTG010000043">
    <property type="protein sequence ID" value="VYT36973.1"/>
    <property type="molecule type" value="Genomic_DNA"/>
</dbReference>
<dbReference type="PANTHER" id="PTHR30328">
    <property type="entry name" value="TRANSCRIPTIONAL REPRESSOR"/>
    <property type="match status" value="1"/>
</dbReference>
<dbReference type="PROSITE" id="PS50977">
    <property type="entry name" value="HTH_TETR_2"/>
    <property type="match status" value="1"/>
</dbReference>
<dbReference type="GO" id="GO:0006355">
    <property type="term" value="P:regulation of DNA-templated transcription"/>
    <property type="evidence" value="ECO:0007669"/>
    <property type="project" value="UniProtKB-ARBA"/>
</dbReference>
<protein>
    <submittedName>
        <fullName evidence="4">Biofilm operon icaADBC HTH-type negative transcriptional regulator IcaR</fullName>
    </submittedName>
</protein>
<proteinExistence type="predicted"/>
<dbReference type="InterPro" id="IPR009057">
    <property type="entry name" value="Homeodomain-like_sf"/>
</dbReference>
<sequence>MKQSEKTKRTKEKIMAAAMEEFGTKSYDAASLNTMCIENQISKGLIYHNFKNKDELYLQCVGQCYAQMTEYLQRTEGDFTDVQSELQEILHSRQVFFAENPYCCNIFFDSILQPPKHLQGDIRQLKKGYDMYLAKRYRNLLGRLELREGISEDFALEYFIMFQEMFNRYFREKSDKDNEIKSVIENHESKLEQMLNIMLYGIAKETGGVDTKC</sequence>
<dbReference type="InterPro" id="IPR050109">
    <property type="entry name" value="HTH-type_TetR-like_transc_reg"/>
</dbReference>
<organism evidence="4">
    <name type="scientific">[Clostridium] nexile</name>
    <dbReference type="NCBI Taxonomy" id="29361"/>
    <lineage>
        <taxon>Bacteria</taxon>
        <taxon>Bacillati</taxon>
        <taxon>Bacillota</taxon>
        <taxon>Clostridia</taxon>
        <taxon>Lachnospirales</taxon>
        <taxon>Lachnospiraceae</taxon>
        <taxon>Tyzzerella</taxon>
    </lineage>
</organism>